<evidence type="ECO:0000256" key="1">
    <source>
        <dbReference type="ARBA" id="ARBA00006479"/>
    </source>
</evidence>
<dbReference type="PANTHER" id="PTHR18964:SF146">
    <property type="entry name" value="POLYPHOSPHATE GLUCOKINASE"/>
    <property type="match status" value="1"/>
</dbReference>
<sequence length="261" mass="26806">MPTGPFVGIDVGGTGIKGAPVNLDTGGLLRERIRVPTPMPATPAAVAGVVASVLEEIPGDGPIGVTLPGVVTGGVVRTAANIDKKWIGVNAVDLFAEATGRPVTVVNDADAAGLAEVRFGAGAGRAGTVIVVTLGTGIGSALFVDGSLVPNTEFGHLHLHHGDAEDWAAELVREREGLSWEQYAHRIEQYFRLVQRLFWPNLIIVGGGASRKAEKFLPLVKVDTEVVAAALQNDAGIVGAAMLAAGHHAKAGATQRGQGVS</sequence>
<evidence type="ECO:0000313" key="3">
    <source>
        <dbReference type="Proteomes" id="UP000642748"/>
    </source>
</evidence>
<dbReference type="InterPro" id="IPR043129">
    <property type="entry name" value="ATPase_NBD"/>
</dbReference>
<protein>
    <submittedName>
        <fullName evidence="2">Polyphosphate glucokinase</fullName>
    </submittedName>
</protein>
<dbReference type="PANTHER" id="PTHR18964">
    <property type="entry name" value="ROK (REPRESSOR, ORF, KINASE) FAMILY"/>
    <property type="match status" value="1"/>
</dbReference>
<organism evidence="2 3">
    <name type="scientific">Rugosimonospora africana</name>
    <dbReference type="NCBI Taxonomy" id="556532"/>
    <lineage>
        <taxon>Bacteria</taxon>
        <taxon>Bacillati</taxon>
        <taxon>Actinomycetota</taxon>
        <taxon>Actinomycetes</taxon>
        <taxon>Micromonosporales</taxon>
        <taxon>Micromonosporaceae</taxon>
        <taxon>Rugosimonospora</taxon>
    </lineage>
</organism>
<evidence type="ECO:0000313" key="2">
    <source>
        <dbReference type="EMBL" id="GIH21529.1"/>
    </source>
</evidence>
<dbReference type="Gene3D" id="3.30.420.40">
    <property type="match status" value="2"/>
</dbReference>
<name>A0A8J3R1T2_9ACTN</name>
<dbReference type="NCBIfam" id="NF045942">
    <property type="entry name" value="PolPhglucPhase"/>
    <property type="match status" value="1"/>
</dbReference>
<dbReference type="AlphaFoldDB" id="A0A8J3R1T2"/>
<dbReference type="EMBL" id="BONZ01000136">
    <property type="protein sequence ID" value="GIH21529.1"/>
    <property type="molecule type" value="Genomic_DNA"/>
</dbReference>
<comment type="similarity">
    <text evidence="1">Belongs to the ROK (NagC/XylR) family.</text>
</comment>
<dbReference type="RefSeq" id="WP_203924896.1">
    <property type="nucleotide sequence ID" value="NZ_BONZ01000136.1"/>
</dbReference>
<keyword evidence="3" id="KW-1185">Reference proteome</keyword>
<comment type="caution">
    <text evidence="2">The sequence shown here is derived from an EMBL/GenBank/DDBJ whole genome shotgun (WGS) entry which is preliminary data.</text>
</comment>
<dbReference type="CDD" id="cd24058">
    <property type="entry name" value="ASKHA_NBD_ROK_PPGK"/>
    <property type="match status" value="1"/>
</dbReference>
<dbReference type="InterPro" id="IPR000600">
    <property type="entry name" value="ROK"/>
</dbReference>
<gene>
    <name evidence="2" type="ORF">Raf01_97010</name>
</gene>
<dbReference type="Proteomes" id="UP000642748">
    <property type="component" value="Unassembled WGS sequence"/>
</dbReference>
<proteinExistence type="inferred from homology"/>
<dbReference type="Pfam" id="PF00480">
    <property type="entry name" value="ROK"/>
    <property type="match status" value="1"/>
</dbReference>
<accession>A0A8J3R1T2</accession>
<reference evidence="2" key="1">
    <citation type="submission" date="2021-01" db="EMBL/GenBank/DDBJ databases">
        <title>Whole genome shotgun sequence of Rugosimonospora africana NBRC 104875.</title>
        <authorList>
            <person name="Komaki H."/>
            <person name="Tamura T."/>
        </authorList>
    </citation>
    <scope>NUCLEOTIDE SEQUENCE</scope>
    <source>
        <strain evidence="2">NBRC 104875</strain>
    </source>
</reference>
<dbReference type="SUPFAM" id="SSF53067">
    <property type="entry name" value="Actin-like ATPase domain"/>
    <property type="match status" value="1"/>
</dbReference>